<sequence>MPCASGPNSTSEPGSPLDFCFRVDSDIGRELKLDLAEKRHRAIDTKPETPFTTQAMKDLDLEMLAPYIPMDDDFQLRVLSPAELLAPSLPKAGASSPLHLLHDVCGAPGSPFSPRASPGPSETADSPRCAATLDKRLSALEGQLPPKMLVVQNLQHKRKLEDIPTLSQAVGLGALQQGKRAKVLEVSGSKLLSSKTIVLLPSDIAIRLLGTSFEGSGLPQLTRYDCEVNAPVLDRQHLLQGEELLRALDQVN</sequence>
<reference evidence="5" key="1">
    <citation type="journal article" date="2023" name="Science">
        <title>Genome structures resolve the early diversification of teleost fishes.</title>
        <authorList>
            <person name="Parey E."/>
            <person name="Louis A."/>
            <person name="Montfort J."/>
            <person name="Bouchez O."/>
            <person name="Roques C."/>
            <person name="Iampietro C."/>
            <person name="Lluch J."/>
            <person name="Castinel A."/>
            <person name="Donnadieu C."/>
            <person name="Desvignes T."/>
            <person name="Floi Bucao C."/>
            <person name="Jouanno E."/>
            <person name="Wen M."/>
            <person name="Mejri S."/>
            <person name="Dirks R."/>
            <person name="Jansen H."/>
            <person name="Henkel C."/>
            <person name="Chen W.J."/>
            <person name="Zahm M."/>
            <person name="Cabau C."/>
            <person name="Klopp C."/>
            <person name="Thompson A.W."/>
            <person name="Robinson-Rechavi M."/>
            <person name="Braasch I."/>
            <person name="Lecointre G."/>
            <person name="Bobe J."/>
            <person name="Postlethwait J.H."/>
            <person name="Berthelot C."/>
            <person name="Roest Crollius H."/>
            <person name="Guiguen Y."/>
        </authorList>
    </citation>
    <scope>NUCLEOTIDE SEQUENCE</scope>
    <source>
        <strain evidence="5">NC1722</strain>
    </source>
</reference>
<dbReference type="InterPro" id="IPR021537">
    <property type="entry name" value="HIF_alpha-like"/>
</dbReference>
<protein>
    <submittedName>
        <fullName evidence="5">Uncharacterized protein</fullName>
    </submittedName>
</protein>
<name>A0AAD7WWE1_9TELE</name>
<feature type="domain" description="Hypoxia-inducible factor alpha subunit-like" evidence="4">
    <location>
        <begin position="52"/>
        <end position="82"/>
    </location>
</feature>
<gene>
    <name evidence="5" type="ORF">AAFF_G00153550</name>
</gene>
<dbReference type="Pfam" id="PF08778">
    <property type="entry name" value="HIF-1a_CTAD"/>
    <property type="match status" value="1"/>
</dbReference>
<evidence type="ECO:0000256" key="1">
    <source>
        <dbReference type="ARBA" id="ARBA00022737"/>
    </source>
</evidence>
<evidence type="ECO:0000313" key="5">
    <source>
        <dbReference type="EMBL" id="KAJ8411717.1"/>
    </source>
</evidence>
<feature type="domain" description="HIF-1 alpha C-terminal transactivation" evidence="3">
    <location>
        <begin position="216"/>
        <end position="251"/>
    </location>
</feature>
<comment type="caution">
    <text evidence="5">The sequence shown here is derived from an EMBL/GenBank/DDBJ whole genome shotgun (WGS) entry which is preliminary data.</text>
</comment>
<dbReference type="InterPro" id="IPR014887">
    <property type="entry name" value="HIF-1_CTAD"/>
</dbReference>
<proteinExistence type="predicted"/>
<evidence type="ECO:0000259" key="3">
    <source>
        <dbReference type="Pfam" id="PF08778"/>
    </source>
</evidence>
<dbReference type="Proteomes" id="UP001221898">
    <property type="component" value="Unassembled WGS sequence"/>
</dbReference>
<dbReference type="Pfam" id="PF11413">
    <property type="entry name" value="HIF-1"/>
    <property type="match status" value="1"/>
</dbReference>
<dbReference type="AlphaFoldDB" id="A0AAD7WWE1"/>
<evidence type="ECO:0000256" key="2">
    <source>
        <dbReference type="ARBA" id="ARBA00023125"/>
    </source>
</evidence>
<evidence type="ECO:0000259" key="4">
    <source>
        <dbReference type="Pfam" id="PF11413"/>
    </source>
</evidence>
<accession>A0AAD7WWE1</accession>
<organism evidence="5 6">
    <name type="scientific">Aldrovandia affinis</name>
    <dbReference type="NCBI Taxonomy" id="143900"/>
    <lineage>
        <taxon>Eukaryota</taxon>
        <taxon>Metazoa</taxon>
        <taxon>Chordata</taxon>
        <taxon>Craniata</taxon>
        <taxon>Vertebrata</taxon>
        <taxon>Euteleostomi</taxon>
        <taxon>Actinopterygii</taxon>
        <taxon>Neopterygii</taxon>
        <taxon>Teleostei</taxon>
        <taxon>Notacanthiformes</taxon>
        <taxon>Halosauridae</taxon>
        <taxon>Aldrovandia</taxon>
    </lineage>
</organism>
<dbReference type="GO" id="GO:0003677">
    <property type="term" value="F:DNA binding"/>
    <property type="evidence" value="ECO:0007669"/>
    <property type="project" value="UniProtKB-KW"/>
</dbReference>
<keyword evidence="6" id="KW-1185">Reference proteome</keyword>
<evidence type="ECO:0000313" key="6">
    <source>
        <dbReference type="Proteomes" id="UP001221898"/>
    </source>
</evidence>
<dbReference type="EMBL" id="JAINUG010000021">
    <property type="protein sequence ID" value="KAJ8411717.1"/>
    <property type="molecule type" value="Genomic_DNA"/>
</dbReference>
<keyword evidence="1" id="KW-0677">Repeat</keyword>
<keyword evidence="2" id="KW-0238">DNA-binding</keyword>